<feature type="region of interest" description="Disordered" evidence="2">
    <location>
        <begin position="340"/>
        <end position="391"/>
    </location>
</feature>
<dbReference type="AlphaFoldDB" id="A0AAD7E6A9"/>
<comment type="caution">
    <text evidence="4">The sequence shown here is derived from an EMBL/GenBank/DDBJ whole genome shotgun (WGS) entry which is preliminary data.</text>
</comment>
<feature type="signal peptide" evidence="3">
    <location>
        <begin position="1"/>
        <end position="25"/>
    </location>
</feature>
<name>A0AAD7E6A9_9AGAR</name>
<evidence type="ECO:0000313" key="4">
    <source>
        <dbReference type="EMBL" id="KAJ7300503.1"/>
    </source>
</evidence>
<dbReference type="Proteomes" id="UP001218218">
    <property type="component" value="Unassembled WGS sequence"/>
</dbReference>
<proteinExistence type="predicted"/>
<protein>
    <submittedName>
        <fullName evidence="4">Uncharacterized protein</fullName>
    </submittedName>
</protein>
<keyword evidence="5" id="KW-1185">Reference proteome</keyword>
<feature type="compositionally biased region" description="Basic and acidic residues" evidence="2">
    <location>
        <begin position="460"/>
        <end position="477"/>
    </location>
</feature>
<feature type="region of interest" description="Disordered" evidence="2">
    <location>
        <begin position="445"/>
        <end position="477"/>
    </location>
</feature>
<gene>
    <name evidence="4" type="ORF">DFH08DRAFT_828393</name>
</gene>
<feature type="compositionally biased region" description="Polar residues" evidence="2">
    <location>
        <begin position="350"/>
        <end position="365"/>
    </location>
</feature>
<accession>A0AAD7E6A9</accession>
<feature type="compositionally biased region" description="Low complexity" evidence="2">
    <location>
        <begin position="869"/>
        <end position="884"/>
    </location>
</feature>
<evidence type="ECO:0000256" key="3">
    <source>
        <dbReference type="SAM" id="SignalP"/>
    </source>
</evidence>
<feature type="chain" id="PRO_5042002989" evidence="3">
    <location>
        <begin position="26"/>
        <end position="961"/>
    </location>
</feature>
<evidence type="ECO:0000313" key="5">
    <source>
        <dbReference type="Proteomes" id="UP001218218"/>
    </source>
</evidence>
<evidence type="ECO:0000256" key="2">
    <source>
        <dbReference type="SAM" id="MobiDB-lite"/>
    </source>
</evidence>
<dbReference type="EMBL" id="JARIHO010000164">
    <property type="protein sequence ID" value="KAJ7300503.1"/>
    <property type="molecule type" value="Genomic_DNA"/>
</dbReference>
<sequence length="961" mass="107429">MWNNVVLPPPCLVLLAHVSTEVSLGSVYPYPIAGMDNPLALFLKSGTDSQTWSSSVRAGNFMRYQRNFEAADLAWLATGASTDDKHKLDRNDTFFPELVALRDSLPLAKNGGGEMRREFEKKFKRVIWDLVTMWDRAFGGTTLLLHADGATPPGMPVQPEYLKAYGYLPPQFVGDEADTHAALAHIAQLFIEHISTRTVDRFMEAGRNHGWVLTQTGRRHTPFHPTRLIPIPTGTEYLFCGRPMGSLTMVQPATAPVSSAPPPHVAAPPYDADDFGEFFADDLDEAPMEFTDLQGRVYELELQLAEERSAREQLEVQLETQAEQMAALYRQIEGLQRRNARATPVPTPTPSRVQAPSTPSRTSRGAPSVRTRTTSSITSPSPSRHSSTLMPEDIGKETAAFLRDYRLESLQSQIATIVRVLPAVRYHEERIMPTSYTTIAAASHRHVRNTAPKPRVPLSTEERTRKREEREERRDQQDQAVLEWVSEMFAKADELATRFKRTQRYFLDVLFQGGAHMINHQDEVNPYNAWKTVKAAESREAGEELTPEQFHERYIDEYRSLTEEEKKVLKDGHTIVRDRVVKVRRDTPRGRIQDLSNIVRNMQMLLVGLNSRVGAEGFFCIVRNNTDFHIKPQWYFTSPELEDYMRIAARKTWNTEEVGSKLEAFAIAGCDIMNLLRTSKQKADYIKREIRDEVRRKLHAITGRDNVEMQYVNYEDDIVLAHGVKMVGWTMPQFKNPSELSTALAPLQELLAALKADTCTFVKLTAQERIDHEKKYEDDVAAGRHLRKQCERRSDFGKKRKAAEGSIGEEEPMGTGTGGNENDNGEDSDDNDIAPPPAKRSKRAPLTEVQPPPRTAPAKKGGATKKKPATAAKKTPSAKKAAAPLRRDDDVTRGVIAKMRAEQAARVKSRPIIMSDDETDPEPYTDAGLGSAAAAVPTNGTTVSTNAAAIPANTVVAPTAT</sequence>
<keyword evidence="1" id="KW-0175">Coiled coil</keyword>
<evidence type="ECO:0000256" key="1">
    <source>
        <dbReference type="SAM" id="Coils"/>
    </source>
</evidence>
<reference evidence="4" key="1">
    <citation type="submission" date="2023-03" db="EMBL/GenBank/DDBJ databases">
        <title>Massive genome expansion in bonnet fungi (Mycena s.s.) driven by repeated elements and novel gene families across ecological guilds.</title>
        <authorList>
            <consortium name="Lawrence Berkeley National Laboratory"/>
            <person name="Harder C.B."/>
            <person name="Miyauchi S."/>
            <person name="Viragh M."/>
            <person name="Kuo A."/>
            <person name="Thoen E."/>
            <person name="Andreopoulos B."/>
            <person name="Lu D."/>
            <person name="Skrede I."/>
            <person name="Drula E."/>
            <person name="Henrissat B."/>
            <person name="Morin E."/>
            <person name="Kohler A."/>
            <person name="Barry K."/>
            <person name="LaButti K."/>
            <person name="Morin E."/>
            <person name="Salamov A."/>
            <person name="Lipzen A."/>
            <person name="Mereny Z."/>
            <person name="Hegedus B."/>
            <person name="Baldrian P."/>
            <person name="Stursova M."/>
            <person name="Weitz H."/>
            <person name="Taylor A."/>
            <person name="Grigoriev I.V."/>
            <person name="Nagy L.G."/>
            <person name="Martin F."/>
            <person name="Kauserud H."/>
        </authorList>
    </citation>
    <scope>NUCLEOTIDE SEQUENCE</scope>
    <source>
        <strain evidence="4">CBHHK002</strain>
    </source>
</reference>
<feature type="region of interest" description="Disordered" evidence="2">
    <location>
        <begin position="791"/>
        <end position="931"/>
    </location>
</feature>
<feature type="compositionally biased region" description="Low complexity" evidence="2">
    <location>
        <begin position="367"/>
        <end position="388"/>
    </location>
</feature>
<keyword evidence="3" id="KW-0732">Signal</keyword>
<feature type="coiled-coil region" evidence="1">
    <location>
        <begin position="297"/>
        <end position="338"/>
    </location>
</feature>
<feature type="compositionally biased region" description="Acidic residues" evidence="2">
    <location>
        <begin position="823"/>
        <end position="832"/>
    </location>
</feature>
<organism evidence="4 5">
    <name type="scientific">Mycena albidolilacea</name>
    <dbReference type="NCBI Taxonomy" id="1033008"/>
    <lineage>
        <taxon>Eukaryota</taxon>
        <taxon>Fungi</taxon>
        <taxon>Dikarya</taxon>
        <taxon>Basidiomycota</taxon>
        <taxon>Agaricomycotina</taxon>
        <taxon>Agaricomycetes</taxon>
        <taxon>Agaricomycetidae</taxon>
        <taxon>Agaricales</taxon>
        <taxon>Marasmiineae</taxon>
        <taxon>Mycenaceae</taxon>
        <taxon>Mycena</taxon>
    </lineage>
</organism>